<proteinExistence type="predicted"/>
<dbReference type="EMBL" id="JYDI01000279">
    <property type="protein sequence ID" value="KRY46605.1"/>
    <property type="molecule type" value="Genomic_DNA"/>
</dbReference>
<evidence type="ECO:0000313" key="1">
    <source>
        <dbReference type="EMBL" id="KRY46605.1"/>
    </source>
</evidence>
<protein>
    <submittedName>
        <fullName evidence="1">Uncharacterized protein</fullName>
    </submittedName>
</protein>
<dbReference type="Proteomes" id="UP000054653">
    <property type="component" value="Unassembled WGS sequence"/>
</dbReference>
<keyword evidence="2" id="KW-1185">Reference proteome</keyword>
<gene>
    <name evidence="1" type="ORF">T03_16923</name>
</gene>
<name>A0A0V1CBE7_TRIBR</name>
<dbReference type="AlphaFoldDB" id="A0A0V1CBE7"/>
<comment type="caution">
    <text evidence="1">The sequence shown here is derived from an EMBL/GenBank/DDBJ whole genome shotgun (WGS) entry which is preliminary data.</text>
</comment>
<evidence type="ECO:0000313" key="2">
    <source>
        <dbReference type="Proteomes" id="UP000054653"/>
    </source>
</evidence>
<sequence length="110" mass="11997">MDCMTSLLSVRGTSTCLALSSAMSPRRYRQMRPSSSSQLRRCCHSTCMSRLHTVEHSTGQLAPHKHCRSSQISRSACWAANNCSLKPWVASSAQSLAAWTAHAMPSTGAR</sequence>
<accession>A0A0V1CBE7</accession>
<organism evidence="1 2">
    <name type="scientific">Trichinella britovi</name>
    <name type="common">Parasitic roundworm</name>
    <dbReference type="NCBI Taxonomy" id="45882"/>
    <lineage>
        <taxon>Eukaryota</taxon>
        <taxon>Metazoa</taxon>
        <taxon>Ecdysozoa</taxon>
        <taxon>Nematoda</taxon>
        <taxon>Enoplea</taxon>
        <taxon>Dorylaimia</taxon>
        <taxon>Trichinellida</taxon>
        <taxon>Trichinellidae</taxon>
        <taxon>Trichinella</taxon>
    </lineage>
</organism>
<reference evidence="1 2" key="1">
    <citation type="submission" date="2015-01" db="EMBL/GenBank/DDBJ databases">
        <title>Evolution of Trichinella species and genotypes.</title>
        <authorList>
            <person name="Korhonen P.K."/>
            <person name="Edoardo P."/>
            <person name="Giuseppe L.R."/>
            <person name="Gasser R.B."/>
        </authorList>
    </citation>
    <scope>NUCLEOTIDE SEQUENCE [LARGE SCALE GENOMIC DNA]</scope>
    <source>
        <strain evidence="1">ISS120</strain>
    </source>
</reference>